<reference evidence="2 3" key="1">
    <citation type="submission" date="2023-09" db="EMBL/GenBank/DDBJ databases">
        <authorList>
            <person name="Wang M."/>
        </authorList>
    </citation>
    <scope>NUCLEOTIDE SEQUENCE [LARGE SCALE GENOMIC DNA]</scope>
    <source>
        <strain evidence="2">GT-2023</strain>
        <tissue evidence="2">Liver</tissue>
    </source>
</reference>
<keyword evidence="3" id="KW-1185">Reference proteome</keyword>
<protein>
    <submittedName>
        <fullName evidence="2">Uncharacterized protein</fullName>
    </submittedName>
</protein>
<feature type="region of interest" description="Disordered" evidence="1">
    <location>
        <begin position="69"/>
        <end position="106"/>
    </location>
</feature>
<name>A0ABR3MR71_9TELE</name>
<proteinExistence type="predicted"/>
<evidence type="ECO:0000313" key="3">
    <source>
        <dbReference type="Proteomes" id="UP001558613"/>
    </source>
</evidence>
<dbReference type="Proteomes" id="UP001558613">
    <property type="component" value="Unassembled WGS sequence"/>
</dbReference>
<evidence type="ECO:0000313" key="2">
    <source>
        <dbReference type="EMBL" id="KAL1267055.1"/>
    </source>
</evidence>
<evidence type="ECO:0000256" key="1">
    <source>
        <dbReference type="SAM" id="MobiDB-lite"/>
    </source>
</evidence>
<organism evidence="2 3">
    <name type="scientific">Cirrhinus molitorella</name>
    <name type="common">mud carp</name>
    <dbReference type="NCBI Taxonomy" id="172907"/>
    <lineage>
        <taxon>Eukaryota</taxon>
        <taxon>Metazoa</taxon>
        <taxon>Chordata</taxon>
        <taxon>Craniata</taxon>
        <taxon>Vertebrata</taxon>
        <taxon>Euteleostomi</taxon>
        <taxon>Actinopterygii</taxon>
        <taxon>Neopterygii</taxon>
        <taxon>Teleostei</taxon>
        <taxon>Ostariophysi</taxon>
        <taxon>Cypriniformes</taxon>
        <taxon>Cyprinidae</taxon>
        <taxon>Labeoninae</taxon>
        <taxon>Labeonini</taxon>
        <taxon>Cirrhinus</taxon>
    </lineage>
</organism>
<feature type="compositionally biased region" description="Polar residues" evidence="1">
    <location>
        <begin position="97"/>
        <end position="106"/>
    </location>
</feature>
<dbReference type="EMBL" id="JAYMGO010000010">
    <property type="protein sequence ID" value="KAL1267055.1"/>
    <property type="molecule type" value="Genomic_DNA"/>
</dbReference>
<comment type="caution">
    <text evidence="2">The sequence shown here is derived from an EMBL/GenBank/DDBJ whole genome shotgun (WGS) entry which is preliminary data.</text>
</comment>
<sequence>MRKSVVANPCLSDNSYPTVPWGRNKEALWATQVGCGRASGWESISALHVSLDCRPVAVHTLSHGPLRSQLSGYSQHNEHISAGGAKHSDVKKRLQTRTELTSTRHR</sequence>
<gene>
    <name evidence="2" type="ORF">QQF64_002730</name>
</gene>
<accession>A0ABR3MR71</accession>